<proteinExistence type="predicted"/>
<feature type="domain" description="Glycosyltransferase 2-like" evidence="1">
    <location>
        <begin position="5"/>
        <end position="142"/>
    </location>
</feature>
<dbReference type="Pfam" id="PF00535">
    <property type="entry name" value="Glycos_transf_2"/>
    <property type="match status" value="1"/>
</dbReference>
<reference evidence="2" key="1">
    <citation type="journal article" date="2015" name="Nature">
        <title>Complex archaea that bridge the gap between prokaryotes and eukaryotes.</title>
        <authorList>
            <person name="Spang A."/>
            <person name="Saw J.H."/>
            <person name="Jorgensen S.L."/>
            <person name="Zaremba-Niedzwiedzka K."/>
            <person name="Martijn J."/>
            <person name="Lind A.E."/>
            <person name="van Eijk R."/>
            <person name="Schleper C."/>
            <person name="Guy L."/>
            <person name="Ettema T.J."/>
        </authorList>
    </citation>
    <scope>NUCLEOTIDE SEQUENCE</scope>
</reference>
<comment type="caution">
    <text evidence="2">The sequence shown here is derived from an EMBL/GenBank/DDBJ whole genome shotgun (WGS) entry which is preliminary data.</text>
</comment>
<evidence type="ECO:0000313" key="2">
    <source>
        <dbReference type="EMBL" id="KKO07822.1"/>
    </source>
</evidence>
<dbReference type="PANTHER" id="PTHR22916:SF3">
    <property type="entry name" value="UDP-GLCNAC:BETAGAL BETA-1,3-N-ACETYLGLUCOSAMINYLTRANSFERASE-LIKE PROTEIN 1"/>
    <property type="match status" value="1"/>
</dbReference>
<dbReference type="EMBL" id="LAZR01000011">
    <property type="protein sequence ID" value="KKO07822.1"/>
    <property type="molecule type" value="Genomic_DNA"/>
</dbReference>
<dbReference type="SUPFAM" id="SSF53448">
    <property type="entry name" value="Nucleotide-diphospho-sugar transferases"/>
    <property type="match status" value="1"/>
</dbReference>
<dbReference type="AlphaFoldDB" id="A0A0F9Y798"/>
<evidence type="ECO:0000259" key="1">
    <source>
        <dbReference type="Pfam" id="PF00535"/>
    </source>
</evidence>
<dbReference type="InterPro" id="IPR029044">
    <property type="entry name" value="Nucleotide-diphossugar_trans"/>
</dbReference>
<dbReference type="InterPro" id="IPR001173">
    <property type="entry name" value="Glyco_trans_2-like"/>
</dbReference>
<name>A0A0F9Y798_9ZZZZ</name>
<accession>A0A0F9Y798</accession>
<dbReference type="Gene3D" id="3.90.550.10">
    <property type="entry name" value="Spore Coat Polysaccharide Biosynthesis Protein SpsA, Chain A"/>
    <property type="match status" value="1"/>
</dbReference>
<dbReference type="GO" id="GO:0016758">
    <property type="term" value="F:hexosyltransferase activity"/>
    <property type="evidence" value="ECO:0007669"/>
    <property type="project" value="UniProtKB-ARBA"/>
</dbReference>
<sequence>MDYYLVIPIHNEEAFLKSTLDSILLQTILPKKVILVNDNSTDDTENIIDLYIARNPIFTKVNSVSSTQHMPGSKVVDAFNKGLKELDDNFNFIVKLDADLILPNNYFEVISLHFKLNQNLGICGGFIYEQKESGDWVLNHPMDKDHVRGAIKAYSKACFKAIGGLKSAMGWDTVDELLAKYHGFEIQTDSSLKIKHLRPTGKAYNNKAKRLQGKAMYTMRYGFLITCIASLKMALKNKSIASFSNNIFGYLNAAKNSATYLVTKEEGDFIRNLRWTNIKRKIKA</sequence>
<dbReference type="CDD" id="cd00761">
    <property type="entry name" value="Glyco_tranf_GTA_type"/>
    <property type="match status" value="1"/>
</dbReference>
<protein>
    <recommendedName>
        <fullName evidence="1">Glycosyltransferase 2-like domain-containing protein</fullName>
    </recommendedName>
</protein>
<dbReference type="PANTHER" id="PTHR22916">
    <property type="entry name" value="GLYCOSYLTRANSFERASE"/>
    <property type="match status" value="1"/>
</dbReference>
<gene>
    <name evidence="2" type="ORF">LCGC14_0051640</name>
</gene>
<organism evidence="2">
    <name type="scientific">marine sediment metagenome</name>
    <dbReference type="NCBI Taxonomy" id="412755"/>
    <lineage>
        <taxon>unclassified sequences</taxon>
        <taxon>metagenomes</taxon>
        <taxon>ecological metagenomes</taxon>
    </lineage>
</organism>